<feature type="non-terminal residue" evidence="1">
    <location>
        <position position="69"/>
    </location>
</feature>
<dbReference type="EMBL" id="FLQV01000709">
    <property type="protein sequence ID" value="SBS97466.1"/>
    <property type="molecule type" value="Genomic_DNA"/>
</dbReference>
<evidence type="ECO:0000313" key="2">
    <source>
        <dbReference type="Proteomes" id="UP000078546"/>
    </source>
</evidence>
<evidence type="ECO:0000313" key="1">
    <source>
        <dbReference type="EMBL" id="SBS97466.1"/>
    </source>
</evidence>
<proteinExistence type="predicted"/>
<sequence length="69" mass="7812">MKDVHRLERDGNSIMSSDKRCKLATTRESKCTERCTPLAHIVLIPGKHSPTCFPKILKMSRGKNCAEKK</sequence>
<reference evidence="2" key="1">
    <citation type="submission" date="2016-05" db="EMBL/GenBank/DDBJ databases">
        <authorList>
            <person name="Naeem Raeece"/>
        </authorList>
    </citation>
    <scope>NUCLEOTIDE SEQUENCE [LARGE SCALE GENOMIC DNA]</scope>
</reference>
<dbReference type="Proteomes" id="UP000078546">
    <property type="component" value="Unassembled WGS sequence"/>
</dbReference>
<gene>
    <name evidence="1" type="ORF">POVCU1_038430</name>
</gene>
<name>A0A1A8WWZ1_PLAOA</name>
<accession>A0A1A8WWZ1</accession>
<protein>
    <submittedName>
        <fullName evidence="1">Uncharacterized protein</fullName>
    </submittedName>
</protein>
<dbReference type="AlphaFoldDB" id="A0A1A8WWZ1"/>
<organism evidence="1 2">
    <name type="scientific">Plasmodium ovale curtisi</name>
    <dbReference type="NCBI Taxonomy" id="864141"/>
    <lineage>
        <taxon>Eukaryota</taxon>
        <taxon>Sar</taxon>
        <taxon>Alveolata</taxon>
        <taxon>Apicomplexa</taxon>
        <taxon>Aconoidasida</taxon>
        <taxon>Haemosporida</taxon>
        <taxon>Plasmodiidae</taxon>
        <taxon>Plasmodium</taxon>
        <taxon>Plasmodium (Plasmodium)</taxon>
    </lineage>
</organism>